<feature type="region of interest" description="Disordered" evidence="1">
    <location>
        <begin position="84"/>
        <end position="130"/>
    </location>
</feature>
<organism evidence="2 3">
    <name type="scientific">Melanomma pulvis-pyrius CBS 109.77</name>
    <dbReference type="NCBI Taxonomy" id="1314802"/>
    <lineage>
        <taxon>Eukaryota</taxon>
        <taxon>Fungi</taxon>
        <taxon>Dikarya</taxon>
        <taxon>Ascomycota</taxon>
        <taxon>Pezizomycotina</taxon>
        <taxon>Dothideomycetes</taxon>
        <taxon>Pleosporomycetidae</taxon>
        <taxon>Pleosporales</taxon>
        <taxon>Melanommataceae</taxon>
        <taxon>Melanomma</taxon>
    </lineage>
</organism>
<evidence type="ECO:0000313" key="3">
    <source>
        <dbReference type="Proteomes" id="UP000799757"/>
    </source>
</evidence>
<feature type="compositionally biased region" description="Basic and acidic residues" evidence="1">
    <location>
        <begin position="20"/>
        <end position="32"/>
    </location>
</feature>
<evidence type="ECO:0000256" key="1">
    <source>
        <dbReference type="SAM" id="MobiDB-lite"/>
    </source>
</evidence>
<feature type="region of interest" description="Disordered" evidence="1">
    <location>
        <begin position="1"/>
        <end position="38"/>
    </location>
</feature>
<name>A0A6A6XX00_9PLEO</name>
<feature type="region of interest" description="Disordered" evidence="1">
    <location>
        <begin position="149"/>
        <end position="176"/>
    </location>
</feature>
<proteinExistence type="predicted"/>
<sequence>MDGLRRSGGQRTRGRGSASLREKEKEKAREAEGGIDGRCTCMDWHSASEDGLLEAPGLRSGDGHGPVVQVVAASHVRAVVLPASQTEETKGGRRIIPHARYRGSGPADHEPARSERKRHGGDSPRMAPGGSSFYPMLQLLGLLAARRGPRTQRWSGEGATQAQTSTPRSHRDMAPALHGAPRAGFEMQSERVFANLLRPILLRPLSSLSGVRAAPSREFWNCDLPEGRPWPDALEGVGTAPISSRWAARANLKSSISTQSADTGVDVGVM</sequence>
<gene>
    <name evidence="2" type="ORF">K505DRAFT_331225</name>
</gene>
<evidence type="ECO:0000313" key="2">
    <source>
        <dbReference type="EMBL" id="KAF2800960.1"/>
    </source>
</evidence>
<dbReference type="Proteomes" id="UP000799757">
    <property type="component" value="Unassembled WGS sequence"/>
</dbReference>
<protein>
    <submittedName>
        <fullName evidence="2">Uncharacterized protein</fullName>
    </submittedName>
</protein>
<reference evidence="2" key="1">
    <citation type="journal article" date="2020" name="Stud. Mycol.">
        <title>101 Dothideomycetes genomes: a test case for predicting lifestyles and emergence of pathogens.</title>
        <authorList>
            <person name="Haridas S."/>
            <person name="Albert R."/>
            <person name="Binder M."/>
            <person name="Bloem J."/>
            <person name="Labutti K."/>
            <person name="Salamov A."/>
            <person name="Andreopoulos B."/>
            <person name="Baker S."/>
            <person name="Barry K."/>
            <person name="Bills G."/>
            <person name="Bluhm B."/>
            <person name="Cannon C."/>
            <person name="Castanera R."/>
            <person name="Culley D."/>
            <person name="Daum C."/>
            <person name="Ezra D."/>
            <person name="Gonzalez J."/>
            <person name="Henrissat B."/>
            <person name="Kuo A."/>
            <person name="Liang C."/>
            <person name="Lipzen A."/>
            <person name="Lutzoni F."/>
            <person name="Magnuson J."/>
            <person name="Mondo S."/>
            <person name="Nolan M."/>
            <person name="Ohm R."/>
            <person name="Pangilinan J."/>
            <person name="Park H.-J."/>
            <person name="Ramirez L."/>
            <person name="Alfaro M."/>
            <person name="Sun H."/>
            <person name="Tritt A."/>
            <person name="Yoshinaga Y."/>
            <person name="Zwiers L.-H."/>
            <person name="Turgeon B."/>
            <person name="Goodwin S."/>
            <person name="Spatafora J."/>
            <person name="Crous P."/>
            <person name="Grigoriev I."/>
        </authorList>
    </citation>
    <scope>NUCLEOTIDE SEQUENCE</scope>
    <source>
        <strain evidence="2">CBS 109.77</strain>
    </source>
</reference>
<feature type="compositionally biased region" description="Polar residues" evidence="1">
    <location>
        <begin position="152"/>
        <end position="167"/>
    </location>
</feature>
<dbReference type="EMBL" id="MU001740">
    <property type="protein sequence ID" value="KAF2800960.1"/>
    <property type="molecule type" value="Genomic_DNA"/>
</dbReference>
<keyword evidence="3" id="KW-1185">Reference proteome</keyword>
<feature type="compositionally biased region" description="Basic residues" evidence="1">
    <location>
        <begin position="92"/>
        <end position="101"/>
    </location>
</feature>
<dbReference type="AlphaFoldDB" id="A0A6A6XX00"/>
<accession>A0A6A6XX00</accession>